<reference evidence="1" key="1">
    <citation type="submission" date="2020-11" db="EMBL/GenBank/DDBJ databases">
        <authorList>
            <person name="Tran Van P."/>
        </authorList>
    </citation>
    <scope>NUCLEOTIDE SEQUENCE</scope>
</reference>
<sequence>MVQFIRHSSTEQVLTVNILDEFYDADHGEKKQRDERVSANSVSTLQTALSLSDEALHMNIGLDIPVDMWLRHVSSLFWFADDGEAAPGEQRCQACVYKLHRNVNDDPQNVFEFLDGLMCCLLLIAVYSAAMLRDFEMCSAVHLAPMQPVVYAGLNNYALPALYAETLFDVTQTPLDVTSDKAAGHQTSYVTIFADLVVSVTHGVRYLYPGVNTSIETDVSQDVTHLDTVSVPNTCDVARAQQIMTLIQPNPEMQLRIRTELNEDVNTRNQDLEHIKEWFQDLKDNRPNGVAVSPFGYEFKVPGLTATSQAGEAQFSSKIAPVNEATWLGRPTRTHITPEPDDEGMREASFQKIPTVIG</sequence>
<proteinExistence type="predicted"/>
<gene>
    <name evidence="1" type="ORF">TBIB3V08_LOCUS1086</name>
</gene>
<dbReference type="EMBL" id="OD564468">
    <property type="protein sequence ID" value="CAD7438497.1"/>
    <property type="molecule type" value="Genomic_DNA"/>
</dbReference>
<accession>A0A7R9ENG9</accession>
<dbReference type="AlphaFoldDB" id="A0A7R9ENG9"/>
<organism evidence="1">
    <name type="scientific">Timema bartmani</name>
    <dbReference type="NCBI Taxonomy" id="61472"/>
    <lineage>
        <taxon>Eukaryota</taxon>
        <taxon>Metazoa</taxon>
        <taxon>Ecdysozoa</taxon>
        <taxon>Arthropoda</taxon>
        <taxon>Hexapoda</taxon>
        <taxon>Insecta</taxon>
        <taxon>Pterygota</taxon>
        <taxon>Neoptera</taxon>
        <taxon>Polyneoptera</taxon>
        <taxon>Phasmatodea</taxon>
        <taxon>Timematodea</taxon>
        <taxon>Timematoidea</taxon>
        <taxon>Timematidae</taxon>
        <taxon>Timema</taxon>
    </lineage>
</organism>
<name>A0A7R9ENG9_9NEOP</name>
<evidence type="ECO:0000313" key="1">
    <source>
        <dbReference type="EMBL" id="CAD7438497.1"/>
    </source>
</evidence>
<protein>
    <submittedName>
        <fullName evidence="1">Uncharacterized protein</fullName>
    </submittedName>
</protein>